<evidence type="ECO:0000313" key="2">
    <source>
        <dbReference type="Proteomes" id="UP000032142"/>
    </source>
</evidence>
<gene>
    <name evidence="1" type="ORF">F383_37794</name>
</gene>
<sequence>MYSIECVFRLLRMLLMDSFTKI</sequence>
<dbReference type="EMBL" id="JRRC01049044">
    <property type="protein sequence ID" value="KHF98701.1"/>
    <property type="molecule type" value="Genomic_DNA"/>
</dbReference>
<comment type="caution">
    <text evidence="1">The sequence shown here is derived from an EMBL/GenBank/DDBJ whole genome shotgun (WGS) entry which is preliminary data.</text>
</comment>
<dbReference type="Proteomes" id="UP000032142">
    <property type="component" value="Unassembled WGS sequence"/>
</dbReference>
<protein>
    <submittedName>
        <fullName evidence="1">Uncharacterized protein</fullName>
    </submittedName>
</protein>
<accession>A0A0B0ME88</accession>
<proteinExistence type="predicted"/>
<keyword evidence="2" id="KW-1185">Reference proteome</keyword>
<name>A0A0B0ME88_GOSAR</name>
<dbReference type="AlphaFoldDB" id="A0A0B0ME88"/>
<reference evidence="2" key="1">
    <citation type="submission" date="2014-09" db="EMBL/GenBank/DDBJ databases">
        <authorList>
            <person name="Mudge J."/>
            <person name="Ramaraj T."/>
            <person name="Lindquist I.E."/>
            <person name="Bharti A.K."/>
            <person name="Sundararajan A."/>
            <person name="Cameron C.T."/>
            <person name="Woodward J.E."/>
            <person name="May G.D."/>
            <person name="Brubaker C."/>
            <person name="Broadhvest J."/>
            <person name="Wilkins T.A."/>
        </authorList>
    </citation>
    <scope>NUCLEOTIDE SEQUENCE</scope>
    <source>
        <strain evidence="2">cv. AKA8401</strain>
    </source>
</reference>
<evidence type="ECO:0000313" key="1">
    <source>
        <dbReference type="EMBL" id="KHF98701.1"/>
    </source>
</evidence>
<organism evidence="1 2">
    <name type="scientific">Gossypium arboreum</name>
    <name type="common">Tree cotton</name>
    <name type="synonym">Gossypium nanking</name>
    <dbReference type="NCBI Taxonomy" id="29729"/>
    <lineage>
        <taxon>Eukaryota</taxon>
        <taxon>Viridiplantae</taxon>
        <taxon>Streptophyta</taxon>
        <taxon>Embryophyta</taxon>
        <taxon>Tracheophyta</taxon>
        <taxon>Spermatophyta</taxon>
        <taxon>Magnoliopsida</taxon>
        <taxon>eudicotyledons</taxon>
        <taxon>Gunneridae</taxon>
        <taxon>Pentapetalae</taxon>
        <taxon>rosids</taxon>
        <taxon>malvids</taxon>
        <taxon>Malvales</taxon>
        <taxon>Malvaceae</taxon>
        <taxon>Malvoideae</taxon>
        <taxon>Gossypium</taxon>
    </lineage>
</organism>